<dbReference type="GO" id="GO:0004497">
    <property type="term" value="F:monooxygenase activity"/>
    <property type="evidence" value="ECO:0007669"/>
    <property type="project" value="InterPro"/>
</dbReference>
<dbReference type="PANTHER" id="PTHR47950:SF12">
    <property type="entry name" value="CYTOCHROME P450 76AD1-LIKE"/>
    <property type="match status" value="1"/>
</dbReference>
<gene>
    <name evidence="2" type="ordered locus">MTR_1g031710</name>
</gene>
<dbReference type="PANTHER" id="PTHR47950">
    <property type="entry name" value="CYTOCHROME P450, FAMILY 76, SUBFAMILY C, POLYPEPTIDE 5-RELATED"/>
    <property type="match status" value="1"/>
</dbReference>
<dbReference type="GO" id="GO:0020037">
    <property type="term" value="F:heme binding"/>
    <property type="evidence" value="ECO:0007669"/>
    <property type="project" value="InterPro"/>
</dbReference>
<comment type="similarity">
    <text evidence="1">Belongs to the cytochrome P450 family.</text>
</comment>
<keyword evidence="4" id="KW-1185">Reference proteome</keyword>
<sequence>MKVIIDIGEAIDIGTIVFKTTINLLSNTIFSVDLIQSNGAAGEFKDLATDITKLAGTPNVADFFPCIEDKRECTRVDTCKDMLDAMLNISKDNEFMDKNMIQHLSLDIFVAGTDTTTSTLEWAMTELINNPEAMRKAKKELEETIGCGVPLEESNISDLPYLHAIIKETLRKHPPVPFLLPRKAERDVEICGYTIPKDAQVLVNMWTICKDPTLWENPTLFSPERFMGSDIDVKGRNYEVAPLVVGGDLSSCNGNRMLMLMLGSLINSFDWELEGGMKPEDMNMDDKFGITLREAQPLRIVPLKLSN</sequence>
<evidence type="ECO:0000313" key="4">
    <source>
        <dbReference type="Proteomes" id="UP000002051"/>
    </source>
</evidence>
<dbReference type="EMBL" id="CM001217">
    <property type="protein sequence ID" value="AES59912.1"/>
    <property type="molecule type" value="Genomic_DNA"/>
</dbReference>
<dbReference type="GO" id="GO:0016705">
    <property type="term" value="F:oxidoreductase activity, acting on paired donors, with incorporation or reduction of molecular oxygen"/>
    <property type="evidence" value="ECO:0007669"/>
    <property type="project" value="InterPro"/>
</dbReference>
<proteinExistence type="inferred from homology"/>
<dbReference type="InterPro" id="IPR036396">
    <property type="entry name" value="Cyt_P450_sf"/>
</dbReference>
<dbReference type="STRING" id="3880.G7IA01"/>
<accession>G7IA01</accession>
<organism evidence="2 4">
    <name type="scientific">Medicago truncatula</name>
    <name type="common">Barrel medic</name>
    <name type="synonym">Medicago tribuloides</name>
    <dbReference type="NCBI Taxonomy" id="3880"/>
    <lineage>
        <taxon>Eukaryota</taxon>
        <taxon>Viridiplantae</taxon>
        <taxon>Streptophyta</taxon>
        <taxon>Embryophyta</taxon>
        <taxon>Tracheophyta</taxon>
        <taxon>Spermatophyta</taxon>
        <taxon>Magnoliopsida</taxon>
        <taxon>eudicotyledons</taxon>
        <taxon>Gunneridae</taxon>
        <taxon>Pentapetalae</taxon>
        <taxon>rosids</taxon>
        <taxon>fabids</taxon>
        <taxon>Fabales</taxon>
        <taxon>Fabaceae</taxon>
        <taxon>Papilionoideae</taxon>
        <taxon>50 kb inversion clade</taxon>
        <taxon>NPAAA clade</taxon>
        <taxon>Hologalegina</taxon>
        <taxon>IRL clade</taxon>
        <taxon>Trifolieae</taxon>
        <taxon>Medicago</taxon>
    </lineage>
</organism>
<reference evidence="2 4" key="1">
    <citation type="journal article" date="2011" name="Nature">
        <title>The Medicago genome provides insight into the evolution of rhizobial symbioses.</title>
        <authorList>
            <person name="Young N.D."/>
            <person name="Debelle F."/>
            <person name="Oldroyd G.E."/>
            <person name="Geurts R."/>
            <person name="Cannon S.B."/>
            <person name="Udvardi M.K."/>
            <person name="Benedito V.A."/>
            <person name="Mayer K.F."/>
            <person name="Gouzy J."/>
            <person name="Schoof H."/>
            <person name="Van de Peer Y."/>
            <person name="Proost S."/>
            <person name="Cook D.R."/>
            <person name="Meyers B.C."/>
            <person name="Spannagl M."/>
            <person name="Cheung F."/>
            <person name="De Mita S."/>
            <person name="Krishnakumar V."/>
            <person name="Gundlach H."/>
            <person name="Zhou S."/>
            <person name="Mudge J."/>
            <person name="Bharti A.K."/>
            <person name="Murray J.D."/>
            <person name="Naoumkina M.A."/>
            <person name="Rosen B."/>
            <person name="Silverstein K.A."/>
            <person name="Tang H."/>
            <person name="Rombauts S."/>
            <person name="Zhao P.X."/>
            <person name="Zhou P."/>
            <person name="Barbe V."/>
            <person name="Bardou P."/>
            <person name="Bechner M."/>
            <person name="Bellec A."/>
            <person name="Berger A."/>
            <person name="Berges H."/>
            <person name="Bidwell S."/>
            <person name="Bisseling T."/>
            <person name="Choisne N."/>
            <person name="Couloux A."/>
            <person name="Denny R."/>
            <person name="Deshpande S."/>
            <person name="Dai X."/>
            <person name="Doyle J.J."/>
            <person name="Dudez A.M."/>
            <person name="Farmer A.D."/>
            <person name="Fouteau S."/>
            <person name="Franken C."/>
            <person name="Gibelin C."/>
            <person name="Gish J."/>
            <person name="Goldstein S."/>
            <person name="Gonzalez A.J."/>
            <person name="Green P.J."/>
            <person name="Hallab A."/>
            <person name="Hartog M."/>
            <person name="Hua A."/>
            <person name="Humphray S.J."/>
            <person name="Jeong D.H."/>
            <person name="Jing Y."/>
            <person name="Jocker A."/>
            <person name="Kenton S.M."/>
            <person name="Kim D.J."/>
            <person name="Klee K."/>
            <person name="Lai H."/>
            <person name="Lang C."/>
            <person name="Lin S."/>
            <person name="Macmil S.L."/>
            <person name="Magdelenat G."/>
            <person name="Matthews L."/>
            <person name="McCorrison J."/>
            <person name="Monaghan E.L."/>
            <person name="Mun J.H."/>
            <person name="Najar F.Z."/>
            <person name="Nicholson C."/>
            <person name="Noirot C."/>
            <person name="O'Bleness M."/>
            <person name="Paule C.R."/>
            <person name="Poulain J."/>
            <person name="Prion F."/>
            <person name="Qin B."/>
            <person name="Qu C."/>
            <person name="Retzel E.F."/>
            <person name="Riddle C."/>
            <person name="Sallet E."/>
            <person name="Samain S."/>
            <person name="Samson N."/>
            <person name="Sanders I."/>
            <person name="Saurat O."/>
            <person name="Scarpelli C."/>
            <person name="Schiex T."/>
            <person name="Segurens B."/>
            <person name="Severin A.J."/>
            <person name="Sherrier D.J."/>
            <person name="Shi R."/>
            <person name="Sims S."/>
            <person name="Singer S.R."/>
            <person name="Sinharoy S."/>
            <person name="Sterck L."/>
            <person name="Viollet A."/>
            <person name="Wang B.B."/>
            <person name="Wang K."/>
            <person name="Wang M."/>
            <person name="Wang X."/>
            <person name="Warfsmann J."/>
            <person name="Weissenbach J."/>
            <person name="White D.D."/>
            <person name="White J.D."/>
            <person name="Wiley G.B."/>
            <person name="Wincker P."/>
            <person name="Xing Y."/>
            <person name="Yang L."/>
            <person name="Yao Z."/>
            <person name="Ying F."/>
            <person name="Zhai J."/>
            <person name="Zhou L."/>
            <person name="Zuber A."/>
            <person name="Denarie J."/>
            <person name="Dixon R.A."/>
            <person name="May G.D."/>
            <person name="Schwartz D.C."/>
            <person name="Rogers J."/>
            <person name="Quetier F."/>
            <person name="Town C.D."/>
            <person name="Roe B.A."/>
        </authorList>
    </citation>
    <scope>NUCLEOTIDE SEQUENCE [LARGE SCALE GENOMIC DNA]</scope>
    <source>
        <strain evidence="2">A17</strain>
        <strain evidence="3 4">cv. Jemalong A17</strain>
    </source>
</reference>
<dbReference type="GO" id="GO:0005506">
    <property type="term" value="F:iron ion binding"/>
    <property type="evidence" value="ECO:0007669"/>
    <property type="project" value="InterPro"/>
</dbReference>
<protein>
    <submittedName>
        <fullName evidence="2">Cytochrome P450 family protein</fullName>
    </submittedName>
</protein>
<dbReference type="GO" id="GO:0016491">
    <property type="term" value="F:oxidoreductase activity"/>
    <property type="evidence" value="ECO:0000318"/>
    <property type="project" value="GO_Central"/>
</dbReference>
<reference evidence="2 4" key="2">
    <citation type="journal article" date="2014" name="BMC Genomics">
        <title>An improved genome release (version Mt4.0) for the model legume Medicago truncatula.</title>
        <authorList>
            <person name="Tang H."/>
            <person name="Krishnakumar V."/>
            <person name="Bidwell S."/>
            <person name="Rosen B."/>
            <person name="Chan A."/>
            <person name="Zhou S."/>
            <person name="Gentzbittel L."/>
            <person name="Childs K.L."/>
            <person name="Yandell M."/>
            <person name="Gundlach H."/>
            <person name="Mayer K.F."/>
            <person name="Schwartz D.C."/>
            <person name="Town C.D."/>
        </authorList>
    </citation>
    <scope>GENOME REANNOTATION</scope>
    <source>
        <strain evidence="3 4">cv. Jemalong A17</strain>
    </source>
</reference>
<dbReference type="PRINTS" id="PR00385">
    <property type="entry name" value="P450"/>
</dbReference>
<reference evidence="3" key="3">
    <citation type="submission" date="2015-04" db="UniProtKB">
        <authorList>
            <consortium name="EnsemblPlants"/>
        </authorList>
    </citation>
    <scope>IDENTIFICATION</scope>
    <source>
        <strain evidence="3">cv. Jemalong A17</strain>
    </source>
</reference>
<dbReference type="SUPFAM" id="SSF48264">
    <property type="entry name" value="Cytochrome P450"/>
    <property type="match status" value="1"/>
</dbReference>
<dbReference type="OMA" id="EDKRECT"/>
<name>G7IA01_MEDTR</name>
<evidence type="ECO:0000313" key="2">
    <source>
        <dbReference type="EMBL" id="AES59912.1"/>
    </source>
</evidence>
<dbReference type="HOGENOM" id="CLU_001570_4_2_1"/>
<dbReference type="InterPro" id="IPR002401">
    <property type="entry name" value="Cyt_P450_E_grp-I"/>
</dbReference>
<dbReference type="eggNOG" id="KOG0156">
    <property type="taxonomic scope" value="Eukaryota"/>
</dbReference>
<dbReference type="EnsemblPlants" id="AES59912">
    <property type="protein sequence ID" value="AES59912"/>
    <property type="gene ID" value="MTR_1g031710"/>
</dbReference>
<dbReference type="PaxDb" id="3880-AES59912"/>
<evidence type="ECO:0000313" key="3">
    <source>
        <dbReference type="EnsemblPlants" id="AES59912"/>
    </source>
</evidence>
<dbReference type="Proteomes" id="UP000002051">
    <property type="component" value="Unassembled WGS sequence"/>
</dbReference>
<dbReference type="Pfam" id="PF00067">
    <property type="entry name" value="p450"/>
    <property type="match status" value="1"/>
</dbReference>
<dbReference type="InterPro" id="IPR001128">
    <property type="entry name" value="Cyt_P450"/>
</dbReference>
<evidence type="ECO:0000256" key="1">
    <source>
        <dbReference type="ARBA" id="ARBA00010617"/>
    </source>
</evidence>
<dbReference type="FunFam" id="1.10.630.10:FF:000163">
    <property type="entry name" value="Geraniol 8-hydroxylase"/>
    <property type="match status" value="1"/>
</dbReference>
<dbReference type="Gene3D" id="1.10.630.10">
    <property type="entry name" value="Cytochrome P450"/>
    <property type="match status" value="1"/>
</dbReference>
<dbReference type="PRINTS" id="PR00463">
    <property type="entry name" value="EP450I"/>
</dbReference>
<dbReference type="AlphaFoldDB" id="G7IA01"/>